<feature type="compositionally biased region" description="Polar residues" evidence="1">
    <location>
        <begin position="347"/>
        <end position="364"/>
    </location>
</feature>
<reference evidence="2 3" key="1">
    <citation type="journal article" date="2019" name="Nat. Ecol. Evol.">
        <title>Megaphylogeny resolves global patterns of mushroom evolution.</title>
        <authorList>
            <person name="Varga T."/>
            <person name="Krizsan K."/>
            <person name="Foldi C."/>
            <person name="Dima B."/>
            <person name="Sanchez-Garcia M."/>
            <person name="Sanchez-Ramirez S."/>
            <person name="Szollosi G.J."/>
            <person name="Szarkandi J.G."/>
            <person name="Papp V."/>
            <person name="Albert L."/>
            <person name="Andreopoulos W."/>
            <person name="Angelini C."/>
            <person name="Antonin V."/>
            <person name="Barry K.W."/>
            <person name="Bougher N.L."/>
            <person name="Buchanan P."/>
            <person name="Buyck B."/>
            <person name="Bense V."/>
            <person name="Catcheside P."/>
            <person name="Chovatia M."/>
            <person name="Cooper J."/>
            <person name="Damon W."/>
            <person name="Desjardin D."/>
            <person name="Finy P."/>
            <person name="Geml J."/>
            <person name="Haridas S."/>
            <person name="Hughes K."/>
            <person name="Justo A."/>
            <person name="Karasinski D."/>
            <person name="Kautmanova I."/>
            <person name="Kiss B."/>
            <person name="Kocsube S."/>
            <person name="Kotiranta H."/>
            <person name="LaButti K.M."/>
            <person name="Lechner B.E."/>
            <person name="Liimatainen K."/>
            <person name="Lipzen A."/>
            <person name="Lukacs Z."/>
            <person name="Mihaltcheva S."/>
            <person name="Morgado L.N."/>
            <person name="Niskanen T."/>
            <person name="Noordeloos M.E."/>
            <person name="Ohm R.A."/>
            <person name="Ortiz-Santana B."/>
            <person name="Ovrebo C."/>
            <person name="Racz N."/>
            <person name="Riley R."/>
            <person name="Savchenko A."/>
            <person name="Shiryaev A."/>
            <person name="Soop K."/>
            <person name="Spirin V."/>
            <person name="Szebenyi C."/>
            <person name="Tomsovsky M."/>
            <person name="Tulloss R.E."/>
            <person name="Uehling J."/>
            <person name="Grigoriev I.V."/>
            <person name="Vagvolgyi C."/>
            <person name="Papp T."/>
            <person name="Martin F.M."/>
            <person name="Miettinen O."/>
            <person name="Hibbett D.S."/>
            <person name="Nagy L.G."/>
        </authorList>
    </citation>
    <scope>NUCLEOTIDE SEQUENCE [LARGE SCALE GENOMIC DNA]</scope>
    <source>
        <strain evidence="2 3">CBS 962.96</strain>
    </source>
</reference>
<feature type="compositionally biased region" description="Low complexity" evidence="1">
    <location>
        <begin position="418"/>
        <end position="427"/>
    </location>
</feature>
<protein>
    <submittedName>
        <fullName evidence="2">Uncharacterized protein</fullName>
    </submittedName>
</protein>
<proteinExistence type="predicted"/>
<feature type="compositionally biased region" description="Basic residues" evidence="1">
    <location>
        <begin position="174"/>
        <end position="183"/>
    </location>
</feature>
<dbReference type="EMBL" id="ML179509">
    <property type="protein sequence ID" value="THU86172.1"/>
    <property type="molecule type" value="Genomic_DNA"/>
</dbReference>
<feature type="compositionally biased region" description="Polar residues" evidence="1">
    <location>
        <begin position="110"/>
        <end position="122"/>
    </location>
</feature>
<keyword evidence="3" id="KW-1185">Reference proteome</keyword>
<gene>
    <name evidence="2" type="ORF">K435DRAFT_970412</name>
</gene>
<evidence type="ECO:0000313" key="3">
    <source>
        <dbReference type="Proteomes" id="UP000297245"/>
    </source>
</evidence>
<feature type="compositionally biased region" description="Low complexity" evidence="1">
    <location>
        <begin position="143"/>
        <end position="160"/>
    </location>
</feature>
<organism evidence="2 3">
    <name type="scientific">Dendrothele bispora (strain CBS 962.96)</name>
    <dbReference type="NCBI Taxonomy" id="1314807"/>
    <lineage>
        <taxon>Eukaryota</taxon>
        <taxon>Fungi</taxon>
        <taxon>Dikarya</taxon>
        <taxon>Basidiomycota</taxon>
        <taxon>Agaricomycotina</taxon>
        <taxon>Agaricomycetes</taxon>
        <taxon>Agaricomycetidae</taxon>
        <taxon>Agaricales</taxon>
        <taxon>Agaricales incertae sedis</taxon>
        <taxon>Dendrothele</taxon>
    </lineage>
</organism>
<feature type="compositionally biased region" description="Basic and acidic residues" evidence="1">
    <location>
        <begin position="563"/>
        <end position="584"/>
    </location>
</feature>
<evidence type="ECO:0000256" key="1">
    <source>
        <dbReference type="SAM" id="MobiDB-lite"/>
    </source>
</evidence>
<feature type="compositionally biased region" description="Polar residues" evidence="1">
    <location>
        <begin position="249"/>
        <end position="269"/>
    </location>
</feature>
<accession>A0A4S8LBF3</accession>
<feature type="compositionally biased region" description="Basic and acidic residues" evidence="1">
    <location>
        <begin position="474"/>
        <end position="485"/>
    </location>
</feature>
<feature type="compositionally biased region" description="Polar residues" evidence="1">
    <location>
        <begin position="503"/>
        <end position="519"/>
    </location>
</feature>
<feature type="compositionally biased region" description="Polar residues" evidence="1">
    <location>
        <begin position="302"/>
        <end position="319"/>
    </location>
</feature>
<dbReference type="AlphaFoldDB" id="A0A4S8LBF3"/>
<evidence type="ECO:0000313" key="2">
    <source>
        <dbReference type="EMBL" id="THU86172.1"/>
    </source>
</evidence>
<feature type="compositionally biased region" description="Basic and acidic residues" evidence="1">
    <location>
        <begin position="520"/>
        <end position="540"/>
    </location>
</feature>
<dbReference type="Proteomes" id="UP000297245">
    <property type="component" value="Unassembled WGS sequence"/>
</dbReference>
<name>A0A4S8LBF3_DENBC</name>
<sequence>MSGLPPRPPASEHQNSAPELHQHLINNNVGRDQNFHYYENPGHHANIPPSRAPRHRDDNFESTPGASRHPPLVHAGTAPGSIQTTDRHDYRFQRLTSGGHPHSEYEHQSNETSLPSSTISDRNYTDHDTPTRPYQAEWIPVAGSSSSGSSSSPSSLSRPSHAPPLTTRPYTTNHGRHTSHPRGRQISVEDEEGFYEQTSPEEDVFFDDFTSPDPRQQTQGPGPQHPRAYPVRGNYENQQTPTRAPPPQGGQSSRSHPSIRTHLPSQRSPPESAVFTHPPIPPIDTEDAGNFPSRPLPRRGSRTQQRPQALSRTYPQGQRSPPDFVHPPLDREDTQSAISSRPFPSHGAQSQTRTLSPRSATLTRPSIDLEDTQHFISRPAHRASGVSRSHSQGQALPLQSAAFTHPPIDTEDTQQFVSRSSGSYQRQRQNHYNTAYRDVPEQYLARQARSGGSPEDEYGDEQLSSYTRTLSIRDPSHYVPEDSLRMHPSSSQSSGTRVPLYSRGSTVEQMNPGPNQNFDNRVRSSDYSSHREADHYDQQPRSDYTGEEDLSEELHYGRGPHYSNERRADMDPRRSPEDQRRPRW</sequence>
<feature type="region of interest" description="Disordered" evidence="1">
    <location>
        <begin position="1"/>
        <end position="584"/>
    </location>
</feature>
<feature type="compositionally biased region" description="Acidic residues" evidence="1">
    <location>
        <begin position="188"/>
        <end position="206"/>
    </location>
</feature>